<keyword evidence="2 4" id="KW-0560">Oxidoreductase</keyword>
<dbReference type="Pfam" id="PF13561">
    <property type="entry name" value="adh_short_C2"/>
    <property type="match status" value="1"/>
</dbReference>
<dbReference type="eggNOG" id="COG1028">
    <property type="taxonomic scope" value="Bacteria"/>
</dbReference>
<dbReference type="SUPFAM" id="SSF51735">
    <property type="entry name" value="NAD(P)-binding Rossmann-fold domains"/>
    <property type="match status" value="1"/>
</dbReference>
<dbReference type="InterPro" id="IPR020904">
    <property type="entry name" value="Sc_DH/Rdtase_CS"/>
</dbReference>
<evidence type="ECO:0000313" key="4">
    <source>
        <dbReference type="EMBL" id="BAL97467.1"/>
    </source>
</evidence>
<dbReference type="PANTHER" id="PTHR42760">
    <property type="entry name" value="SHORT-CHAIN DEHYDROGENASES/REDUCTASES FAMILY MEMBER"/>
    <property type="match status" value="1"/>
</dbReference>
<dbReference type="SMART" id="SM00822">
    <property type="entry name" value="PKS_KR"/>
    <property type="match status" value="1"/>
</dbReference>
<dbReference type="EMBL" id="AP012320">
    <property type="protein sequence ID" value="BAL97467.1"/>
    <property type="molecule type" value="Genomic_DNA"/>
</dbReference>
<protein>
    <submittedName>
        <fullName evidence="4">3-oxoacyl-[acyl-carrier-protein] reductase</fullName>
        <ecNumber evidence="4">1.1.1.100</ecNumber>
    </submittedName>
</protein>
<sequence length="255" mass="26601">METPLNPTSLSGKICLITGATRGIGLASARLFAENGATVALVGRNQSELERHASELDAMAGRPCASTFVCDVSDDTAVRELFQAVFRQYRRLDVLLSNAGVLDDALLGMITRGQIQRVFGTNTFGLLYCAQYASRLMARSGGGSIINVASIIGANGNAGQAVYGGSKAAVIGITKSLAKELAPNQIRVNAIAPGFIDTAMTRGLPPAKFEQRLASIAMGRIGTPDDVARTALFLASDLSAYVTGQCIGVDGGMLI</sequence>
<evidence type="ECO:0000313" key="5">
    <source>
        <dbReference type="Proteomes" id="UP000007883"/>
    </source>
</evidence>
<dbReference type="Proteomes" id="UP000007883">
    <property type="component" value="Chromosome"/>
</dbReference>
<organism evidence="4 5">
    <name type="scientific">Rubrivivax gelatinosus (strain NBRC 100245 / IL144)</name>
    <dbReference type="NCBI Taxonomy" id="983917"/>
    <lineage>
        <taxon>Bacteria</taxon>
        <taxon>Pseudomonadati</taxon>
        <taxon>Pseudomonadota</taxon>
        <taxon>Betaproteobacteria</taxon>
        <taxon>Burkholderiales</taxon>
        <taxon>Sphaerotilaceae</taxon>
        <taxon>Rubrivivax</taxon>
    </lineage>
</organism>
<dbReference type="PANTHER" id="PTHR42760:SF133">
    <property type="entry name" value="3-OXOACYL-[ACYL-CARRIER-PROTEIN] REDUCTASE"/>
    <property type="match status" value="1"/>
</dbReference>
<evidence type="ECO:0000259" key="3">
    <source>
        <dbReference type="SMART" id="SM00822"/>
    </source>
</evidence>
<dbReference type="PRINTS" id="PR00080">
    <property type="entry name" value="SDRFAMILY"/>
</dbReference>
<dbReference type="EC" id="1.1.1.100" evidence="4"/>
<dbReference type="FunFam" id="3.40.50.720:FF:000084">
    <property type="entry name" value="Short-chain dehydrogenase reductase"/>
    <property type="match status" value="1"/>
</dbReference>
<accession>I0HWT0</accession>
<dbReference type="GO" id="GO:0004316">
    <property type="term" value="F:3-oxoacyl-[acyl-carrier-protein] reductase (NADPH) activity"/>
    <property type="evidence" value="ECO:0007669"/>
    <property type="project" value="UniProtKB-EC"/>
</dbReference>
<dbReference type="GO" id="GO:0048038">
    <property type="term" value="F:quinone binding"/>
    <property type="evidence" value="ECO:0007669"/>
    <property type="project" value="TreeGrafter"/>
</dbReference>
<dbReference type="NCBIfam" id="NF005559">
    <property type="entry name" value="PRK07231.1"/>
    <property type="match status" value="1"/>
</dbReference>
<reference evidence="4 5" key="1">
    <citation type="journal article" date="2012" name="J. Bacteriol.">
        <title>Complete genome sequence of phototrophic betaproteobacterium Rubrivivax gelatinosus IL144.</title>
        <authorList>
            <person name="Nagashima S."/>
            <person name="Kamimura A."/>
            <person name="Shimizu T."/>
            <person name="Nakamura-isaki S."/>
            <person name="Aono E."/>
            <person name="Sakamoto K."/>
            <person name="Ichikawa N."/>
            <person name="Nakazawa H."/>
            <person name="Sekine M."/>
            <person name="Yamazaki S."/>
            <person name="Fujita N."/>
            <person name="Shimada K."/>
            <person name="Hanada S."/>
            <person name="Nagashima K.V.P."/>
        </authorList>
    </citation>
    <scope>NUCLEOTIDE SEQUENCE [LARGE SCALE GENOMIC DNA]</scope>
    <source>
        <strain evidence="5">NBRC 100245 / IL144</strain>
    </source>
</reference>
<comment type="similarity">
    <text evidence="1">Belongs to the short-chain dehydrogenases/reductases (SDR) family.</text>
</comment>
<keyword evidence="5" id="KW-1185">Reference proteome</keyword>
<dbReference type="KEGG" id="rge:RGE_41310"/>
<dbReference type="PROSITE" id="PS00061">
    <property type="entry name" value="ADH_SHORT"/>
    <property type="match status" value="1"/>
</dbReference>
<dbReference type="GO" id="GO:0006633">
    <property type="term" value="P:fatty acid biosynthetic process"/>
    <property type="evidence" value="ECO:0007669"/>
    <property type="project" value="TreeGrafter"/>
</dbReference>
<dbReference type="HOGENOM" id="CLU_010194_1_2_4"/>
<dbReference type="AlphaFoldDB" id="I0HWT0"/>
<dbReference type="RefSeq" id="WP_014430316.1">
    <property type="nucleotide sequence ID" value="NC_017075.1"/>
</dbReference>
<dbReference type="InterPro" id="IPR057326">
    <property type="entry name" value="KR_dom"/>
</dbReference>
<dbReference type="InterPro" id="IPR002347">
    <property type="entry name" value="SDR_fam"/>
</dbReference>
<proteinExistence type="inferred from homology"/>
<evidence type="ECO:0000256" key="2">
    <source>
        <dbReference type="ARBA" id="ARBA00023002"/>
    </source>
</evidence>
<dbReference type="InterPro" id="IPR036291">
    <property type="entry name" value="NAD(P)-bd_dom_sf"/>
</dbReference>
<dbReference type="PRINTS" id="PR00081">
    <property type="entry name" value="GDHRDH"/>
</dbReference>
<dbReference type="Gene3D" id="3.40.50.720">
    <property type="entry name" value="NAD(P)-binding Rossmann-like Domain"/>
    <property type="match status" value="1"/>
</dbReference>
<evidence type="ECO:0000256" key="1">
    <source>
        <dbReference type="ARBA" id="ARBA00006484"/>
    </source>
</evidence>
<name>I0HWT0_RUBGI</name>
<feature type="domain" description="Ketoreductase" evidence="3">
    <location>
        <begin position="13"/>
        <end position="194"/>
    </location>
</feature>
<gene>
    <name evidence="4" type="ordered locus">RGE_41310</name>
</gene>
<dbReference type="STRING" id="983917.RGE_41310"/>